<keyword evidence="2 3" id="KW-0472">Membrane</keyword>
<dbReference type="InterPro" id="IPR012338">
    <property type="entry name" value="Beta-lactam/transpept-like"/>
</dbReference>
<evidence type="ECO:0000313" key="5">
    <source>
        <dbReference type="EMBL" id="OEG11357.1"/>
    </source>
</evidence>
<dbReference type="EMBL" id="MIJZ01000013">
    <property type="protein sequence ID" value="OEG11357.1"/>
    <property type="molecule type" value="Genomic_DNA"/>
</dbReference>
<evidence type="ECO:0000256" key="3">
    <source>
        <dbReference type="SAM" id="Phobius"/>
    </source>
</evidence>
<dbReference type="InterPro" id="IPR001466">
    <property type="entry name" value="Beta-lactam-related"/>
</dbReference>
<protein>
    <recommendedName>
        <fullName evidence="4">Beta-lactamase-related domain-containing protein</fullName>
    </recommendedName>
</protein>
<feature type="transmembrane region" description="Helical" evidence="3">
    <location>
        <begin position="12"/>
        <end position="34"/>
    </location>
</feature>
<comment type="subcellular location">
    <subcellularLocation>
        <location evidence="1">Membrane</location>
    </subcellularLocation>
</comment>
<reference evidence="6" key="1">
    <citation type="submission" date="2016-09" db="EMBL/GenBank/DDBJ databases">
        <authorList>
            <person name="Gulvik C.A."/>
        </authorList>
    </citation>
    <scope>NUCLEOTIDE SEQUENCE [LARGE SCALE GENOMIC DNA]</scope>
    <source>
        <strain evidence="6">DSM 23328</strain>
    </source>
</reference>
<evidence type="ECO:0000313" key="6">
    <source>
        <dbReference type="Proteomes" id="UP000094068"/>
    </source>
</evidence>
<organism evidence="5 6">
    <name type="scientific">Enterococcus ureasiticus</name>
    <dbReference type="NCBI Taxonomy" id="903984"/>
    <lineage>
        <taxon>Bacteria</taxon>
        <taxon>Bacillati</taxon>
        <taxon>Bacillota</taxon>
        <taxon>Bacilli</taxon>
        <taxon>Lactobacillales</taxon>
        <taxon>Enterococcaceae</taxon>
        <taxon>Enterococcus</taxon>
    </lineage>
</organism>
<sequence length="394" mass="45299">MHQKRHHKKSNPLVPLTVVFILMILVGLEIYLLFFNNNTALLSQKHEKNSTVRTGQQTTKLTNDAQQVKNFNQEVQPTSNLAKQLNQKLEDGQFIGTALMIKNGQIILQKGFGYANFEKKQPNTYQSLFQIGSIQKSMTATLILQQVQSGKLSLDETLERFYPNIQDSQEITIRQLLSMCSGLYQKSKPETMMTDEAFLQYGISNAIMGTYGKFRYDATNYYLLVGILEQLTGTSYHTLFNQTFIQKLQLSHTCFYNDFLHSNERTFPYEKKEDNNYKTKVADKPILFNREIGTGSIGMTVGDLYLFFSHFLSGSMINKNTFDSFWTPKTLEKFAGGIYMYQDYIRAHGVEEGFETNSYISKDKQNAVILFTNQYPKNQSYTLLGKEVFDLLVT</sequence>
<evidence type="ECO:0000256" key="2">
    <source>
        <dbReference type="ARBA" id="ARBA00023136"/>
    </source>
</evidence>
<dbReference type="SUPFAM" id="SSF56601">
    <property type="entry name" value="beta-lactamase/transpeptidase-like"/>
    <property type="match status" value="1"/>
</dbReference>
<dbReference type="Gene3D" id="3.40.710.10">
    <property type="entry name" value="DD-peptidase/beta-lactamase superfamily"/>
    <property type="match status" value="1"/>
</dbReference>
<gene>
    <name evidence="5" type="ORF">BCR21_08645</name>
</gene>
<dbReference type="Pfam" id="PF00144">
    <property type="entry name" value="Beta-lactamase"/>
    <property type="match status" value="1"/>
</dbReference>
<accession>A0A1E5GFC3</accession>
<comment type="caution">
    <text evidence="5">The sequence shown here is derived from an EMBL/GenBank/DDBJ whole genome shotgun (WGS) entry which is preliminary data.</text>
</comment>
<feature type="domain" description="Beta-lactamase-related" evidence="4">
    <location>
        <begin position="85"/>
        <end position="383"/>
    </location>
</feature>
<dbReference type="STRING" id="903984.BCR21_08645"/>
<dbReference type="GO" id="GO:0016020">
    <property type="term" value="C:membrane"/>
    <property type="evidence" value="ECO:0007669"/>
    <property type="project" value="UniProtKB-SubCell"/>
</dbReference>
<keyword evidence="3" id="KW-0812">Transmembrane</keyword>
<keyword evidence="3" id="KW-1133">Transmembrane helix</keyword>
<proteinExistence type="predicted"/>
<dbReference type="RefSeq" id="WP_069646129.1">
    <property type="nucleotide sequence ID" value="NZ_MIJZ01000013.1"/>
</dbReference>
<dbReference type="OrthoDB" id="2151402at2"/>
<name>A0A1E5GFC3_9ENTE</name>
<dbReference type="InterPro" id="IPR050491">
    <property type="entry name" value="AmpC-like"/>
</dbReference>
<evidence type="ECO:0000259" key="4">
    <source>
        <dbReference type="Pfam" id="PF00144"/>
    </source>
</evidence>
<dbReference type="PANTHER" id="PTHR46825:SF11">
    <property type="entry name" value="PENICILLIN-BINDING PROTEIN 4"/>
    <property type="match status" value="1"/>
</dbReference>
<dbReference type="PANTHER" id="PTHR46825">
    <property type="entry name" value="D-ALANYL-D-ALANINE-CARBOXYPEPTIDASE/ENDOPEPTIDASE AMPH"/>
    <property type="match status" value="1"/>
</dbReference>
<dbReference type="Proteomes" id="UP000094068">
    <property type="component" value="Unassembled WGS sequence"/>
</dbReference>
<dbReference type="AlphaFoldDB" id="A0A1E5GFC3"/>
<keyword evidence="6" id="KW-1185">Reference proteome</keyword>
<evidence type="ECO:0000256" key="1">
    <source>
        <dbReference type="ARBA" id="ARBA00004370"/>
    </source>
</evidence>